<protein>
    <submittedName>
        <fullName evidence="1">Uncharacterized protein</fullName>
    </submittedName>
</protein>
<sequence length="208" mass="23356">MSTPKTIKGVRVNCLGDHEKCHRPRYEPVEIPITDPIFSKQVQSTSDIADRLGIPLFTRQCPRNPLWADSGESSSSGMGFASNQEAAFLHLSCNPTEKFNPVALGTFGFGWAPEKWQYSPGSFIAVRQDKKPLDPLHMEALCKYCLDHVQPLFGHHCGEYAPDEPLSKEAVLSMICRPTFSIYWYKRFVEENRARGGGYVPLASLYEA</sequence>
<name>A0AAN8RTX3_9PEZI</name>
<comment type="caution">
    <text evidence="1">The sequence shown here is derived from an EMBL/GenBank/DDBJ whole genome shotgun (WGS) entry which is preliminary data.</text>
</comment>
<dbReference type="AlphaFoldDB" id="A0AAN8RTX3"/>
<proteinExistence type="predicted"/>
<organism evidence="1 2">
    <name type="scientific">Arthrobotrys conoides</name>
    <dbReference type="NCBI Taxonomy" id="74498"/>
    <lineage>
        <taxon>Eukaryota</taxon>
        <taxon>Fungi</taxon>
        <taxon>Dikarya</taxon>
        <taxon>Ascomycota</taxon>
        <taxon>Pezizomycotina</taxon>
        <taxon>Orbiliomycetes</taxon>
        <taxon>Orbiliales</taxon>
        <taxon>Orbiliaceae</taxon>
        <taxon>Arthrobotrys</taxon>
    </lineage>
</organism>
<evidence type="ECO:0000313" key="1">
    <source>
        <dbReference type="EMBL" id="KAK6506206.1"/>
    </source>
</evidence>
<accession>A0AAN8RTX3</accession>
<dbReference type="EMBL" id="JAVHJM010000009">
    <property type="protein sequence ID" value="KAK6506206.1"/>
    <property type="molecule type" value="Genomic_DNA"/>
</dbReference>
<gene>
    <name evidence="1" type="ORF">TWF506_011125</name>
</gene>
<dbReference type="Proteomes" id="UP001307849">
    <property type="component" value="Unassembled WGS sequence"/>
</dbReference>
<reference evidence="1 2" key="1">
    <citation type="submission" date="2019-10" db="EMBL/GenBank/DDBJ databases">
        <authorList>
            <person name="Palmer J.M."/>
        </authorList>
    </citation>
    <scope>NUCLEOTIDE SEQUENCE [LARGE SCALE GENOMIC DNA]</scope>
    <source>
        <strain evidence="1 2">TWF506</strain>
    </source>
</reference>
<keyword evidence="2" id="KW-1185">Reference proteome</keyword>
<evidence type="ECO:0000313" key="2">
    <source>
        <dbReference type="Proteomes" id="UP001307849"/>
    </source>
</evidence>